<dbReference type="EMBL" id="CAEZTE010000060">
    <property type="protein sequence ID" value="CAB4567535.1"/>
    <property type="molecule type" value="Genomic_DNA"/>
</dbReference>
<dbReference type="AlphaFoldDB" id="A0A6J6DX65"/>
<dbReference type="SUPFAM" id="SSF56235">
    <property type="entry name" value="N-terminal nucleophile aminohydrolases (Ntn hydrolases)"/>
    <property type="match status" value="1"/>
</dbReference>
<protein>
    <submittedName>
        <fullName evidence="1">Unannotated protein</fullName>
    </submittedName>
</protein>
<accession>A0A6J6DX65</accession>
<evidence type="ECO:0000313" key="1">
    <source>
        <dbReference type="EMBL" id="CAB4567535.1"/>
    </source>
</evidence>
<dbReference type="Gene3D" id="3.60.20.10">
    <property type="entry name" value="Glutamine Phosphoribosylpyrophosphate, subunit 1, domain 1"/>
    <property type="match status" value="1"/>
</dbReference>
<dbReference type="InterPro" id="IPR029055">
    <property type="entry name" value="Ntn_hydrolases_N"/>
</dbReference>
<name>A0A6J6DX65_9ZZZZ</name>
<proteinExistence type="predicted"/>
<organism evidence="1">
    <name type="scientific">freshwater metagenome</name>
    <dbReference type="NCBI Taxonomy" id="449393"/>
    <lineage>
        <taxon>unclassified sequences</taxon>
        <taxon>metagenomes</taxon>
        <taxon>ecological metagenomes</taxon>
    </lineage>
</organism>
<sequence length="121" mass="13851">MGTTDSERYFLYLLTQIEKHGFIEGVKAGLSYIKNNCAFSAINMMIINDATFMAACIYNQDKIPSKFKDSPDYYHLKYTTHEGQVVVASSGWNQEGWQEIPNGSVLVVDRNEQRRELIKCD</sequence>
<gene>
    <name evidence="1" type="ORF">UFOPK1599_00916</name>
</gene>
<reference evidence="1" key="1">
    <citation type="submission" date="2020-05" db="EMBL/GenBank/DDBJ databases">
        <authorList>
            <person name="Chiriac C."/>
            <person name="Salcher M."/>
            <person name="Ghai R."/>
            <person name="Kavagutti S V."/>
        </authorList>
    </citation>
    <scope>NUCLEOTIDE SEQUENCE</scope>
</reference>